<dbReference type="OrthoDB" id="2942533at2759"/>
<dbReference type="GO" id="GO:0005739">
    <property type="term" value="C:mitochondrion"/>
    <property type="evidence" value="ECO:0007669"/>
    <property type="project" value="TreeGrafter"/>
</dbReference>
<evidence type="ECO:0008006" key="8">
    <source>
        <dbReference type="Google" id="ProtNLM"/>
    </source>
</evidence>
<comment type="subcellular location">
    <subcellularLocation>
        <location evidence="1">Cytoplasm</location>
    </subcellularLocation>
</comment>
<dbReference type="Gene3D" id="1.25.40.10">
    <property type="entry name" value="Tetratricopeptide repeat domain"/>
    <property type="match status" value="1"/>
</dbReference>
<dbReference type="SMART" id="SM00028">
    <property type="entry name" value="TPR"/>
    <property type="match status" value="3"/>
</dbReference>
<keyword evidence="4 5" id="KW-0802">TPR repeat</keyword>
<dbReference type="EMBL" id="CAACVG010006994">
    <property type="protein sequence ID" value="VEN43004.1"/>
    <property type="molecule type" value="Genomic_DNA"/>
</dbReference>
<dbReference type="GO" id="GO:0006626">
    <property type="term" value="P:protein targeting to mitochondrion"/>
    <property type="evidence" value="ECO:0007669"/>
    <property type="project" value="TreeGrafter"/>
</dbReference>
<protein>
    <recommendedName>
        <fullName evidence="8">Sperm-associated antigen 1</fullName>
    </recommendedName>
</protein>
<dbReference type="InterPro" id="IPR011990">
    <property type="entry name" value="TPR-like_helical_dom_sf"/>
</dbReference>
<dbReference type="InterPro" id="IPR051982">
    <property type="entry name" value="CiliaryAsmbly_MitoImport"/>
</dbReference>
<feature type="repeat" description="TPR" evidence="5">
    <location>
        <begin position="213"/>
        <end position="246"/>
    </location>
</feature>
<dbReference type="GO" id="GO:0005829">
    <property type="term" value="C:cytosol"/>
    <property type="evidence" value="ECO:0007669"/>
    <property type="project" value="TreeGrafter"/>
</dbReference>
<evidence type="ECO:0000256" key="1">
    <source>
        <dbReference type="ARBA" id="ARBA00004496"/>
    </source>
</evidence>
<evidence type="ECO:0000256" key="5">
    <source>
        <dbReference type="PROSITE-ProRule" id="PRU00339"/>
    </source>
</evidence>
<proteinExistence type="predicted"/>
<evidence type="ECO:0000313" key="6">
    <source>
        <dbReference type="EMBL" id="VEN43004.1"/>
    </source>
</evidence>
<keyword evidence="7" id="KW-1185">Reference proteome</keyword>
<gene>
    <name evidence="6" type="ORF">CALMAC_LOCUS6297</name>
</gene>
<evidence type="ECO:0000256" key="2">
    <source>
        <dbReference type="ARBA" id="ARBA00022490"/>
    </source>
</evidence>
<dbReference type="AlphaFoldDB" id="A0A653C680"/>
<dbReference type="Proteomes" id="UP000410492">
    <property type="component" value="Unassembled WGS sequence"/>
</dbReference>
<dbReference type="PANTHER" id="PTHR45984">
    <property type="entry name" value="RNA (RNA) POLYMERASE II ASSOCIATED PROTEIN HOMOLOG"/>
    <property type="match status" value="1"/>
</dbReference>
<keyword evidence="2" id="KW-0963">Cytoplasm</keyword>
<dbReference type="Pfam" id="PF13181">
    <property type="entry name" value="TPR_8"/>
    <property type="match status" value="1"/>
</dbReference>
<dbReference type="PANTHER" id="PTHR45984:SF1">
    <property type="entry name" value="SPAG1 AXONEMAL DYNEIN ASSEMBLY FACTOR"/>
    <property type="match status" value="1"/>
</dbReference>
<keyword evidence="3" id="KW-0677">Repeat</keyword>
<dbReference type="Pfam" id="PF14559">
    <property type="entry name" value="TPR_19"/>
    <property type="match status" value="1"/>
</dbReference>
<dbReference type="SUPFAM" id="SSF48452">
    <property type="entry name" value="TPR-like"/>
    <property type="match status" value="1"/>
</dbReference>
<dbReference type="PROSITE" id="PS50005">
    <property type="entry name" value="TPR"/>
    <property type="match status" value="2"/>
</dbReference>
<dbReference type="GO" id="GO:0031072">
    <property type="term" value="F:heat shock protein binding"/>
    <property type="evidence" value="ECO:0007669"/>
    <property type="project" value="TreeGrafter"/>
</dbReference>
<reference evidence="6 7" key="1">
    <citation type="submission" date="2019-01" db="EMBL/GenBank/DDBJ databases">
        <authorList>
            <person name="Sayadi A."/>
        </authorList>
    </citation>
    <scope>NUCLEOTIDE SEQUENCE [LARGE SCALE GENOMIC DNA]</scope>
</reference>
<evidence type="ECO:0000256" key="4">
    <source>
        <dbReference type="ARBA" id="ARBA00022803"/>
    </source>
</evidence>
<feature type="repeat" description="TPR" evidence="5">
    <location>
        <begin position="280"/>
        <end position="313"/>
    </location>
</feature>
<dbReference type="InterPro" id="IPR019734">
    <property type="entry name" value="TPR_rpt"/>
</dbReference>
<name>A0A653C680_CALMS</name>
<evidence type="ECO:0000313" key="7">
    <source>
        <dbReference type="Proteomes" id="UP000410492"/>
    </source>
</evidence>
<evidence type="ECO:0000256" key="3">
    <source>
        <dbReference type="ARBA" id="ARBA00022737"/>
    </source>
</evidence>
<sequence length="342" mass="39971">MSLAEDISKLADVPEVDYRPDGKETLLQKYRIPIQHFEYGYIQKCNDARELEKILQVLRSGEEGHYPDLIKFTEERLTTIHPKSKLLRTCCSVLDKSSLQKDEVDKLTSDLQDWLNNISKKDQELDNRKSKSIHSDAEIRTFKETTEVNKEMKEKRIKSTDYSAWDKYDPDTELLKMDLDEEKEITKAKKEEKPKKKVSFNAFATEAEASFFSEREREKGNEFFKSGDYEEALQCYNESIKAKANVLNINNRAAVNLMLKRYDDVLSDCEIVLRLDKSNVKAHLRKAEALENLERYNDALKTVDYVIQADPNNPRAQEIAQRLREKLPEFGRKTRMKIVEIE</sequence>
<accession>A0A653C680</accession>
<organism evidence="6 7">
    <name type="scientific">Callosobruchus maculatus</name>
    <name type="common">Southern cowpea weevil</name>
    <name type="synonym">Pulse bruchid</name>
    <dbReference type="NCBI Taxonomy" id="64391"/>
    <lineage>
        <taxon>Eukaryota</taxon>
        <taxon>Metazoa</taxon>
        <taxon>Ecdysozoa</taxon>
        <taxon>Arthropoda</taxon>
        <taxon>Hexapoda</taxon>
        <taxon>Insecta</taxon>
        <taxon>Pterygota</taxon>
        <taxon>Neoptera</taxon>
        <taxon>Endopterygota</taxon>
        <taxon>Coleoptera</taxon>
        <taxon>Polyphaga</taxon>
        <taxon>Cucujiformia</taxon>
        <taxon>Chrysomeloidea</taxon>
        <taxon>Chrysomelidae</taxon>
        <taxon>Bruchinae</taxon>
        <taxon>Bruchini</taxon>
        <taxon>Callosobruchus</taxon>
    </lineage>
</organism>